<name>A0AAU7UDV3_9DEIO</name>
<evidence type="ECO:0008006" key="3">
    <source>
        <dbReference type="Google" id="ProtNLM"/>
    </source>
</evidence>
<protein>
    <recommendedName>
        <fullName evidence="3">MatE family transporter</fullName>
    </recommendedName>
</protein>
<dbReference type="EMBL" id="CP158299">
    <property type="protein sequence ID" value="XBV86634.1"/>
    <property type="molecule type" value="Genomic_DNA"/>
</dbReference>
<reference evidence="2" key="1">
    <citation type="submission" date="2024-06" db="EMBL/GenBank/DDBJ databases">
        <title>Draft Genome Sequence of Deinococcus sonorensis Type Strain KR-87, a Biofilm Producing Representative of the Genus Deinococcus.</title>
        <authorList>
            <person name="Boren L.S."/>
            <person name="Grosso R.A."/>
            <person name="Hugenberg-Cox A.N."/>
            <person name="Hill J.T.E."/>
            <person name="Albert C.M."/>
            <person name="Tuohy J.M."/>
        </authorList>
    </citation>
    <scope>NUCLEOTIDE SEQUENCE</scope>
    <source>
        <strain evidence="2">KR-87</strain>
    </source>
</reference>
<dbReference type="KEGG" id="dsc:ABOD76_10080"/>
<proteinExistence type="predicted"/>
<dbReference type="RefSeq" id="WP_350244709.1">
    <property type="nucleotide sequence ID" value="NZ_CP158299.1"/>
</dbReference>
<evidence type="ECO:0000313" key="2">
    <source>
        <dbReference type="EMBL" id="XBV86634.1"/>
    </source>
</evidence>
<sequence>MTGPTADDGYPQAERSTDSESATRTPNQDRGVVQDSPGSPDIGTAHDSGGAGNLTEAELEVTDRENEAPDANDI</sequence>
<evidence type="ECO:0000256" key="1">
    <source>
        <dbReference type="SAM" id="MobiDB-lite"/>
    </source>
</evidence>
<accession>A0AAU7UDV3</accession>
<dbReference type="AlphaFoldDB" id="A0AAU7UDV3"/>
<feature type="compositionally biased region" description="Polar residues" evidence="1">
    <location>
        <begin position="19"/>
        <end position="28"/>
    </location>
</feature>
<feature type="region of interest" description="Disordered" evidence="1">
    <location>
        <begin position="1"/>
        <end position="74"/>
    </location>
</feature>
<gene>
    <name evidence="2" type="ORF">ABOD76_10080</name>
</gene>
<organism evidence="2">
    <name type="scientific">Deinococcus sonorensis KR-87</name>
    <dbReference type="NCBI Taxonomy" id="694439"/>
    <lineage>
        <taxon>Bacteria</taxon>
        <taxon>Thermotogati</taxon>
        <taxon>Deinococcota</taxon>
        <taxon>Deinococci</taxon>
        <taxon>Deinococcales</taxon>
        <taxon>Deinococcaceae</taxon>
        <taxon>Deinococcus</taxon>
    </lineage>
</organism>